<accession>A0A8H3IPR6</accession>
<organism evidence="1 2">
    <name type="scientific">Heterodermia speciosa</name>
    <dbReference type="NCBI Taxonomy" id="116794"/>
    <lineage>
        <taxon>Eukaryota</taxon>
        <taxon>Fungi</taxon>
        <taxon>Dikarya</taxon>
        <taxon>Ascomycota</taxon>
        <taxon>Pezizomycotina</taxon>
        <taxon>Lecanoromycetes</taxon>
        <taxon>OSLEUM clade</taxon>
        <taxon>Lecanoromycetidae</taxon>
        <taxon>Caliciales</taxon>
        <taxon>Physciaceae</taxon>
        <taxon>Heterodermia</taxon>
    </lineage>
</organism>
<proteinExistence type="predicted"/>
<protein>
    <recommendedName>
        <fullName evidence="3">F-box domain-containing protein</fullName>
    </recommendedName>
</protein>
<name>A0A8H3IPR6_9LECA</name>
<dbReference type="PANTHER" id="PTHR42085:SF2">
    <property type="entry name" value="F-BOX DOMAIN-CONTAINING PROTEIN"/>
    <property type="match status" value="1"/>
</dbReference>
<evidence type="ECO:0008006" key="3">
    <source>
        <dbReference type="Google" id="ProtNLM"/>
    </source>
</evidence>
<keyword evidence="2" id="KW-1185">Reference proteome</keyword>
<evidence type="ECO:0000313" key="1">
    <source>
        <dbReference type="EMBL" id="CAF9926903.1"/>
    </source>
</evidence>
<evidence type="ECO:0000313" key="2">
    <source>
        <dbReference type="Proteomes" id="UP000664521"/>
    </source>
</evidence>
<comment type="caution">
    <text evidence="1">The sequence shown here is derived from an EMBL/GenBank/DDBJ whole genome shotgun (WGS) entry which is preliminary data.</text>
</comment>
<gene>
    <name evidence="1" type="ORF">HETSPECPRED_006450</name>
</gene>
<dbReference type="AlphaFoldDB" id="A0A8H3IPR6"/>
<dbReference type="OrthoDB" id="2099276at2759"/>
<dbReference type="Proteomes" id="UP000664521">
    <property type="component" value="Unassembled WGS sequence"/>
</dbReference>
<dbReference type="EMBL" id="CAJPDS010000043">
    <property type="protein sequence ID" value="CAF9926903.1"/>
    <property type="molecule type" value="Genomic_DNA"/>
</dbReference>
<dbReference type="InterPro" id="IPR038883">
    <property type="entry name" value="AN11006-like"/>
</dbReference>
<reference evidence="1" key="1">
    <citation type="submission" date="2021-03" db="EMBL/GenBank/DDBJ databases">
        <authorList>
            <person name="Tagirdzhanova G."/>
        </authorList>
    </citation>
    <scope>NUCLEOTIDE SEQUENCE</scope>
</reference>
<sequence>MIQGCWKNLPSEIRLQILMETDLVRRTTPMKAWMDDDKIEIEHGKLVPSTCACYSVPTAIFQVSKLFNCEATEIFFSKNIFMFRGDLLATTQFLAGLPNPAVQNLRIIELHLDFDQIYFGLSTPGSRISREWHDLISLLRERLLLSKLWLSILAIDPDTQFKFVTLNNDGDHDYQWLHTASFQLLKPLDQLKGLRKFHVSLCWSTDFEAVVEKAVMGPEYDSLAEGKPSYKFFLGLNSVLRMPMAESLAISTS</sequence>
<dbReference type="PANTHER" id="PTHR42085">
    <property type="entry name" value="F-BOX DOMAIN-CONTAINING PROTEIN"/>
    <property type="match status" value="1"/>
</dbReference>